<keyword evidence="3" id="KW-1185">Reference proteome</keyword>
<feature type="domain" description="Bacteriophage CI repressor N-terminal" evidence="1">
    <location>
        <begin position="10"/>
        <end position="64"/>
    </location>
</feature>
<protein>
    <submittedName>
        <fullName evidence="2">Bacteriophage CI repressor</fullName>
    </submittedName>
</protein>
<gene>
    <name evidence="2" type="ORF">FE247_05185</name>
</gene>
<dbReference type="InterPro" id="IPR010982">
    <property type="entry name" value="Lambda_DNA-bd_dom_sf"/>
</dbReference>
<reference evidence="2 3" key="1">
    <citation type="submission" date="2019-05" db="EMBL/GenBank/DDBJ databases">
        <title>Arcobacter cibarius and Arcobacter thereius providing challenges in identification an antibiotic susceptibility and Quinolone resistance.</title>
        <authorList>
            <person name="Busch A."/>
            <person name="Hanel I."/>
            <person name="Hotzel H."/>
            <person name="Tomaso H."/>
        </authorList>
    </citation>
    <scope>NUCLEOTIDE SEQUENCE [LARGE SCALE GENOMIC DNA]</scope>
    <source>
        <strain evidence="2 3">16CS0831-2</strain>
    </source>
</reference>
<evidence type="ECO:0000313" key="3">
    <source>
        <dbReference type="Proteomes" id="UP000305417"/>
    </source>
</evidence>
<dbReference type="InterPro" id="IPR010744">
    <property type="entry name" value="Phage_CI_N"/>
</dbReference>
<sequence length="69" mass="8193">MISKFDQLNSKMKFIFGLKTDKQVAETLELNISTYKNKKKDNEIPYDNVIRICKDKNIDLNWILNLKNN</sequence>
<organism evidence="2 3">
    <name type="scientific">Aliarcobacter cibarius</name>
    <dbReference type="NCBI Taxonomy" id="255507"/>
    <lineage>
        <taxon>Bacteria</taxon>
        <taxon>Pseudomonadati</taxon>
        <taxon>Campylobacterota</taxon>
        <taxon>Epsilonproteobacteria</taxon>
        <taxon>Campylobacterales</taxon>
        <taxon>Arcobacteraceae</taxon>
        <taxon>Aliarcobacter</taxon>
    </lineage>
</organism>
<dbReference type="Pfam" id="PF07022">
    <property type="entry name" value="Phage_CI_repr"/>
    <property type="match status" value="1"/>
</dbReference>
<dbReference type="Proteomes" id="UP000305417">
    <property type="component" value="Unassembled WGS sequence"/>
</dbReference>
<accession>A0ABY2V7F9</accession>
<evidence type="ECO:0000313" key="2">
    <source>
        <dbReference type="EMBL" id="TLS99926.1"/>
    </source>
</evidence>
<proteinExistence type="predicted"/>
<dbReference type="EMBL" id="VBUC01000009">
    <property type="protein sequence ID" value="TLS99926.1"/>
    <property type="molecule type" value="Genomic_DNA"/>
</dbReference>
<name>A0ABY2V7F9_9BACT</name>
<dbReference type="RefSeq" id="WP_138108680.1">
    <property type="nucleotide sequence ID" value="NZ_VBUC01000009.1"/>
</dbReference>
<comment type="caution">
    <text evidence="2">The sequence shown here is derived from an EMBL/GenBank/DDBJ whole genome shotgun (WGS) entry which is preliminary data.</text>
</comment>
<dbReference type="Gene3D" id="1.10.260.40">
    <property type="entry name" value="lambda repressor-like DNA-binding domains"/>
    <property type="match status" value="1"/>
</dbReference>
<evidence type="ECO:0000259" key="1">
    <source>
        <dbReference type="Pfam" id="PF07022"/>
    </source>
</evidence>